<keyword evidence="2" id="KW-1185">Reference proteome</keyword>
<proteinExistence type="predicted"/>
<accession>A0AAD3Y8U9</accession>
<evidence type="ECO:0000313" key="1">
    <source>
        <dbReference type="EMBL" id="GMH31874.1"/>
    </source>
</evidence>
<sequence>MTLMFYPLEWAFCGALGGLYLPMATGFQFSNMNFIFSWASPPRFLAGLSCPRLVGRSEKVHIQCRFAVLVQVLWDSLKLSISKPETSGSIVNAALESNSFAALTSPEADTLLSPSTGTGISETTYPMEPVPVSTLTGGVLVPPSGTPLVVDSSSAGVVASGGVPMFQIVSKLRLLKDFFERVKRNMGNVFEEVARARSQLEDFRRNGPLLATAMALNEDRLKLTTAVP</sequence>
<reference evidence="1" key="1">
    <citation type="submission" date="2023-05" db="EMBL/GenBank/DDBJ databases">
        <title>Nepenthes gracilis genome sequencing.</title>
        <authorList>
            <person name="Fukushima K."/>
        </authorList>
    </citation>
    <scope>NUCLEOTIDE SEQUENCE</scope>
    <source>
        <strain evidence="1">SING2019-196</strain>
    </source>
</reference>
<dbReference type="EMBL" id="BSYO01000043">
    <property type="protein sequence ID" value="GMH31874.1"/>
    <property type="molecule type" value="Genomic_DNA"/>
</dbReference>
<evidence type="ECO:0000313" key="2">
    <source>
        <dbReference type="Proteomes" id="UP001279734"/>
    </source>
</evidence>
<organism evidence="1 2">
    <name type="scientific">Nepenthes gracilis</name>
    <name type="common">Slender pitcher plant</name>
    <dbReference type="NCBI Taxonomy" id="150966"/>
    <lineage>
        <taxon>Eukaryota</taxon>
        <taxon>Viridiplantae</taxon>
        <taxon>Streptophyta</taxon>
        <taxon>Embryophyta</taxon>
        <taxon>Tracheophyta</taxon>
        <taxon>Spermatophyta</taxon>
        <taxon>Magnoliopsida</taxon>
        <taxon>eudicotyledons</taxon>
        <taxon>Gunneridae</taxon>
        <taxon>Pentapetalae</taxon>
        <taxon>Caryophyllales</taxon>
        <taxon>Nepenthaceae</taxon>
        <taxon>Nepenthes</taxon>
    </lineage>
</organism>
<gene>
    <name evidence="1" type="ORF">Nepgr_033718</name>
</gene>
<protein>
    <submittedName>
        <fullName evidence="1">Uncharacterized protein</fullName>
    </submittedName>
</protein>
<dbReference type="Proteomes" id="UP001279734">
    <property type="component" value="Unassembled WGS sequence"/>
</dbReference>
<dbReference type="AlphaFoldDB" id="A0AAD3Y8U9"/>
<name>A0AAD3Y8U9_NEPGR</name>
<comment type="caution">
    <text evidence="1">The sequence shown here is derived from an EMBL/GenBank/DDBJ whole genome shotgun (WGS) entry which is preliminary data.</text>
</comment>